<evidence type="ECO:0000313" key="1">
    <source>
        <dbReference type="EMBL" id="RMB61779.1"/>
    </source>
</evidence>
<organism evidence="1 2">
    <name type="scientific">Tessaracoccus antarcticus</name>
    <dbReference type="NCBI Taxonomy" id="2479848"/>
    <lineage>
        <taxon>Bacteria</taxon>
        <taxon>Bacillati</taxon>
        <taxon>Actinomycetota</taxon>
        <taxon>Actinomycetes</taxon>
        <taxon>Propionibacteriales</taxon>
        <taxon>Propionibacteriaceae</taxon>
        <taxon>Tessaracoccus</taxon>
    </lineage>
</organism>
<dbReference type="OrthoDB" id="3638028at2"/>
<accession>A0A3M0GKV7</accession>
<protein>
    <submittedName>
        <fullName evidence="1">Kinase</fullName>
    </submittedName>
</protein>
<keyword evidence="1" id="KW-0418">Kinase</keyword>
<sequence length="304" mass="34060">MLIPEAFRMAIAGRTADAAGYLGGDDWLARVPSLVEEHLDRWELTLDGPPWHGENAVVFPVLHEAQTAVLKVTWPHPEARHEHLALRLWDGRGAVRLIAAHPSASTLLLERLDGDRPLTELPILEACEVVGELMQQLDRPPVPQLDTVADKAIRWQDQLREPSVLVPRRLTHQANDELKALVASAPPARLVHEDLHDMNVLAPLAQRRGDWLAIDPKPVAGEWAYAVAPIVWNRSEVTAAAFSVRNHVRMRAEVVADVAGLDEDRVRRWTFVRLVLNAVWAAVHTPRSDDFRTRMILLAKAFSD</sequence>
<dbReference type="GO" id="GO:0019748">
    <property type="term" value="P:secondary metabolic process"/>
    <property type="evidence" value="ECO:0007669"/>
    <property type="project" value="InterPro"/>
</dbReference>
<dbReference type="SUPFAM" id="SSF56112">
    <property type="entry name" value="Protein kinase-like (PK-like)"/>
    <property type="match status" value="1"/>
</dbReference>
<dbReference type="EMBL" id="REFW01000001">
    <property type="protein sequence ID" value="RMB61779.1"/>
    <property type="molecule type" value="Genomic_DNA"/>
</dbReference>
<dbReference type="Proteomes" id="UP000275256">
    <property type="component" value="Unassembled WGS sequence"/>
</dbReference>
<keyword evidence="1" id="KW-0808">Transferase</keyword>
<name>A0A3M0GKV7_9ACTN</name>
<dbReference type="InterPro" id="IPR011009">
    <property type="entry name" value="Kinase-like_dom_sf"/>
</dbReference>
<proteinExistence type="predicted"/>
<dbReference type="GO" id="GO:0016301">
    <property type="term" value="F:kinase activity"/>
    <property type="evidence" value="ECO:0007669"/>
    <property type="project" value="UniProtKB-KW"/>
</dbReference>
<evidence type="ECO:0000313" key="2">
    <source>
        <dbReference type="Proteomes" id="UP000275256"/>
    </source>
</evidence>
<keyword evidence="2" id="KW-1185">Reference proteome</keyword>
<gene>
    <name evidence="1" type="ORF">EAX62_03935</name>
</gene>
<reference evidence="1 2" key="1">
    <citation type="submission" date="2018-10" db="EMBL/GenBank/DDBJ databases">
        <title>Tessaracoccus antarcticuss sp. nov., isolated from sediment.</title>
        <authorList>
            <person name="Zhou L.Y."/>
            <person name="Du Z.J."/>
        </authorList>
    </citation>
    <scope>NUCLEOTIDE SEQUENCE [LARGE SCALE GENOMIC DNA]</scope>
    <source>
        <strain evidence="1 2">JDX10</strain>
    </source>
</reference>
<dbReference type="GO" id="GO:0016773">
    <property type="term" value="F:phosphotransferase activity, alcohol group as acceptor"/>
    <property type="evidence" value="ECO:0007669"/>
    <property type="project" value="InterPro"/>
</dbReference>
<dbReference type="AlphaFoldDB" id="A0A3M0GKV7"/>
<comment type="caution">
    <text evidence="1">The sequence shown here is derived from an EMBL/GenBank/DDBJ whole genome shotgun (WGS) entry which is preliminary data.</text>
</comment>
<dbReference type="Pfam" id="PF04655">
    <property type="entry name" value="APH_6_hur"/>
    <property type="match status" value="1"/>
</dbReference>
<dbReference type="InterPro" id="IPR006748">
    <property type="entry name" value="NH2Glyco/OHUrea_AB-resist_kin"/>
</dbReference>
<dbReference type="RefSeq" id="WP_121900326.1">
    <property type="nucleotide sequence ID" value="NZ_REFW01000001.1"/>
</dbReference>